<dbReference type="GO" id="GO:0005975">
    <property type="term" value="P:carbohydrate metabolic process"/>
    <property type="evidence" value="ECO:0007669"/>
    <property type="project" value="InterPro"/>
</dbReference>
<evidence type="ECO:0000259" key="1">
    <source>
        <dbReference type="Pfam" id="PF02922"/>
    </source>
</evidence>
<dbReference type="GO" id="GO:0004553">
    <property type="term" value="F:hydrolase activity, hydrolyzing O-glycosyl compounds"/>
    <property type="evidence" value="ECO:0007669"/>
    <property type="project" value="InterPro"/>
</dbReference>
<evidence type="ECO:0000313" key="2">
    <source>
        <dbReference type="EMBL" id="MBY5959090.1"/>
    </source>
</evidence>
<dbReference type="InterPro" id="IPR014756">
    <property type="entry name" value="Ig_E-set"/>
</dbReference>
<name>A0A953HV99_9BACT</name>
<dbReference type="Proteomes" id="UP000753961">
    <property type="component" value="Unassembled WGS sequence"/>
</dbReference>
<dbReference type="AlphaFoldDB" id="A0A953HV99"/>
<feature type="domain" description="Glycoside hydrolase family 13 N-terminal" evidence="1">
    <location>
        <begin position="22"/>
        <end position="88"/>
    </location>
</feature>
<sequence>MSTKLKNAPDGTRQGAWEVESELVRFALWAPNIKMVSVVGDFNGWEPTAHLLAVDEGDLWWCEIGLSAGEYEYMYVINEDQFIGDPYAREVNWTAHMASAGRKSLAIWKCGSAPCES</sequence>
<accession>A0A953HV99</accession>
<dbReference type="EMBL" id="JAHVHU010000011">
    <property type="protein sequence ID" value="MBY5959090.1"/>
    <property type="molecule type" value="Genomic_DNA"/>
</dbReference>
<protein>
    <recommendedName>
        <fullName evidence="1">Glycoside hydrolase family 13 N-terminal domain-containing protein</fullName>
    </recommendedName>
</protein>
<dbReference type="RefSeq" id="WP_222580620.1">
    <property type="nucleotide sequence ID" value="NZ_JAHVHU010000011.1"/>
</dbReference>
<dbReference type="InterPro" id="IPR004193">
    <property type="entry name" value="Glyco_hydro_13_N"/>
</dbReference>
<dbReference type="SUPFAM" id="SSF81296">
    <property type="entry name" value="E set domains"/>
    <property type="match status" value="1"/>
</dbReference>
<gene>
    <name evidence="2" type="ORF">KUV50_13140</name>
</gene>
<dbReference type="Gene3D" id="2.60.40.10">
    <property type="entry name" value="Immunoglobulins"/>
    <property type="match status" value="1"/>
</dbReference>
<comment type="caution">
    <text evidence="2">The sequence shown here is derived from an EMBL/GenBank/DDBJ whole genome shotgun (WGS) entry which is preliminary data.</text>
</comment>
<dbReference type="InterPro" id="IPR013783">
    <property type="entry name" value="Ig-like_fold"/>
</dbReference>
<proteinExistence type="predicted"/>
<keyword evidence="3" id="KW-1185">Reference proteome</keyword>
<organism evidence="2 3">
    <name type="scientific">Membranihabitans marinus</name>
    <dbReference type="NCBI Taxonomy" id="1227546"/>
    <lineage>
        <taxon>Bacteria</taxon>
        <taxon>Pseudomonadati</taxon>
        <taxon>Bacteroidota</taxon>
        <taxon>Saprospiria</taxon>
        <taxon>Saprospirales</taxon>
        <taxon>Saprospiraceae</taxon>
        <taxon>Membranihabitans</taxon>
    </lineage>
</organism>
<evidence type="ECO:0000313" key="3">
    <source>
        <dbReference type="Proteomes" id="UP000753961"/>
    </source>
</evidence>
<dbReference type="Pfam" id="PF02922">
    <property type="entry name" value="CBM_48"/>
    <property type="match status" value="1"/>
</dbReference>
<reference evidence="2" key="1">
    <citation type="submission" date="2021-06" db="EMBL/GenBank/DDBJ databases">
        <title>44 bacteria genomes isolated from Dapeng, Shenzhen.</title>
        <authorList>
            <person name="Zheng W."/>
            <person name="Yu S."/>
            <person name="Huang Y."/>
        </authorList>
    </citation>
    <scope>NUCLEOTIDE SEQUENCE</scope>
    <source>
        <strain evidence="2">DP5N28-2</strain>
    </source>
</reference>